<sequence>MLVCSLSLSSAMRHKYKIISGVLALTILVILSFKSDDTASAPSNSPAFSEGINTNIRKAFLEVWQQYKSLHKYGFEVVQKQLSASTMQAQPVIDLQHVFGRKRGYRLSLSEKVLDSGDLIVGDLPEEVLKGWFAHELGHMVDYENHSNAGMILYGIRYSLFDQYKREREHEADSIAIRHGFRAEIIVAKKYLLENDFISPAYQSQISKYYMSIRGAELCPDGIAPVLPKVEI</sequence>
<dbReference type="STRING" id="237018.SAMN04489723_104128"/>
<organism evidence="1 2">
    <name type="scientific">Algoriphagus aquimarinus</name>
    <dbReference type="NCBI Taxonomy" id="237018"/>
    <lineage>
        <taxon>Bacteria</taxon>
        <taxon>Pseudomonadati</taxon>
        <taxon>Bacteroidota</taxon>
        <taxon>Cytophagia</taxon>
        <taxon>Cytophagales</taxon>
        <taxon>Cyclobacteriaceae</taxon>
        <taxon>Algoriphagus</taxon>
    </lineage>
</organism>
<keyword evidence="2" id="KW-1185">Reference proteome</keyword>
<proteinExistence type="predicted"/>
<protein>
    <recommendedName>
        <fullName evidence="3">Peptidase</fullName>
    </recommendedName>
</protein>
<dbReference type="AlphaFoldDB" id="A0A1I0Y752"/>
<evidence type="ECO:0000313" key="2">
    <source>
        <dbReference type="Proteomes" id="UP000198790"/>
    </source>
</evidence>
<accession>A0A1I0Y752</accession>
<reference evidence="1 2" key="1">
    <citation type="submission" date="2016-10" db="EMBL/GenBank/DDBJ databases">
        <authorList>
            <person name="de Groot N.N."/>
        </authorList>
    </citation>
    <scope>NUCLEOTIDE SEQUENCE [LARGE SCALE GENOMIC DNA]</scope>
    <source>
        <strain evidence="1 2">DSM 23399</strain>
    </source>
</reference>
<gene>
    <name evidence="1" type="ORF">SAMN04489723_104128</name>
</gene>
<evidence type="ECO:0000313" key="1">
    <source>
        <dbReference type="EMBL" id="SFB08677.1"/>
    </source>
</evidence>
<name>A0A1I0Y752_9BACT</name>
<dbReference type="EMBL" id="FOKK01000004">
    <property type="protein sequence ID" value="SFB08677.1"/>
    <property type="molecule type" value="Genomic_DNA"/>
</dbReference>
<evidence type="ECO:0008006" key="3">
    <source>
        <dbReference type="Google" id="ProtNLM"/>
    </source>
</evidence>
<dbReference type="Proteomes" id="UP000198790">
    <property type="component" value="Unassembled WGS sequence"/>
</dbReference>